<dbReference type="Proteomes" id="UP000436522">
    <property type="component" value="Unassembled WGS sequence"/>
</dbReference>
<dbReference type="OrthoDB" id="9793549at2"/>
<gene>
    <name evidence="3" type="ORF">So717_39140</name>
</gene>
<dbReference type="RefSeq" id="WP_159980537.1">
    <property type="nucleotide sequence ID" value="NZ_BLIV01000010.1"/>
</dbReference>
<dbReference type="InterPro" id="IPR011006">
    <property type="entry name" value="CheY-like_superfamily"/>
</dbReference>
<feature type="modified residue" description="4-aspartylphosphate" evidence="1">
    <location>
        <position position="73"/>
    </location>
</feature>
<dbReference type="EMBL" id="BLIV01000010">
    <property type="protein sequence ID" value="GFE52161.1"/>
    <property type="molecule type" value="Genomic_DNA"/>
</dbReference>
<dbReference type="PANTHER" id="PTHR44520:SF2">
    <property type="entry name" value="RESPONSE REGULATOR RCP1"/>
    <property type="match status" value="1"/>
</dbReference>
<sequence length="150" mass="16457">MELALKANTTTEATFLLIDDDLISIMSMKRALKKLKIVNKTLVAKDGQEALDILRQAVVAGAGKLPPFIVTLDINMPRMNGIEFLEAIRADPCLQRLVVFVFTTSDMPDDVQSAYSKNIAGYLVKDDLGDKLADALDMLGSYARIVELPV</sequence>
<keyword evidence="4" id="KW-1185">Reference proteome</keyword>
<dbReference type="PANTHER" id="PTHR44520">
    <property type="entry name" value="RESPONSE REGULATOR RCP1-RELATED"/>
    <property type="match status" value="1"/>
</dbReference>
<dbReference type="InterPro" id="IPR001789">
    <property type="entry name" value="Sig_transdc_resp-reg_receiver"/>
</dbReference>
<dbReference type="CDD" id="cd17557">
    <property type="entry name" value="REC_Rcp-like"/>
    <property type="match status" value="1"/>
</dbReference>
<keyword evidence="1" id="KW-0597">Phosphoprotein</keyword>
<dbReference type="Gene3D" id="3.40.50.2300">
    <property type="match status" value="1"/>
</dbReference>
<evidence type="ECO:0000313" key="4">
    <source>
        <dbReference type="Proteomes" id="UP000436522"/>
    </source>
</evidence>
<evidence type="ECO:0000313" key="3">
    <source>
        <dbReference type="EMBL" id="GFE52161.1"/>
    </source>
</evidence>
<reference evidence="3 4" key="1">
    <citation type="submission" date="2019-12" db="EMBL/GenBank/DDBJ databases">
        <title>Roseobacter cerasinus sp. nov., isolated from seawater around aquaculture.</title>
        <authorList>
            <person name="Muramatsu S."/>
            <person name="Takabe Y."/>
            <person name="Mori K."/>
            <person name="Takaichi S."/>
            <person name="Hanada S."/>
        </authorList>
    </citation>
    <scope>NUCLEOTIDE SEQUENCE [LARGE SCALE GENOMIC DNA]</scope>
    <source>
        <strain evidence="3 4">AI77</strain>
    </source>
</reference>
<proteinExistence type="predicted"/>
<feature type="domain" description="Response regulatory" evidence="2">
    <location>
        <begin position="14"/>
        <end position="140"/>
    </location>
</feature>
<dbReference type="AlphaFoldDB" id="A0A640VYI4"/>
<dbReference type="SMART" id="SM00448">
    <property type="entry name" value="REC"/>
    <property type="match status" value="1"/>
</dbReference>
<evidence type="ECO:0000259" key="2">
    <source>
        <dbReference type="PROSITE" id="PS50110"/>
    </source>
</evidence>
<dbReference type="GO" id="GO:0000160">
    <property type="term" value="P:phosphorelay signal transduction system"/>
    <property type="evidence" value="ECO:0007669"/>
    <property type="project" value="InterPro"/>
</dbReference>
<dbReference type="Pfam" id="PF00072">
    <property type="entry name" value="Response_reg"/>
    <property type="match status" value="1"/>
</dbReference>
<name>A0A640VYI4_9RHOB</name>
<organism evidence="3 4">
    <name type="scientific">Roseobacter cerasinus</name>
    <dbReference type="NCBI Taxonomy" id="2602289"/>
    <lineage>
        <taxon>Bacteria</taxon>
        <taxon>Pseudomonadati</taxon>
        <taxon>Pseudomonadota</taxon>
        <taxon>Alphaproteobacteria</taxon>
        <taxon>Rhodobacterales</taxon>
        <taxon>Roseobacteraceae</taxon>
        <taxon>Roseobacter</taxon>
    </lineage>
</organism>
<accession>A0A640VYI4</accession>
<dbReference type="SUPFAM" id="SSF52172">
    <property type="entry name" value="CheY-like"/>
    <property type="match status" value="1"/>
</dbReference>
<protein>
    <submittedName>
        <fullName evidence="3">Response regulator</fullName>
    </submittedName>
</protein>
<evidence type="ECO:0000256" key="1">
    <source>
        <dbReference type="PROSITE-ProRule" id="PRU00169"/>
    </source>
</evidence>
<dbReference type="InterPro" id="IPR052893">
    <property type="entry name" value="TCS_response_regulator"/>
</dbReference>
<dbReference type="PROSITE" id="PS50110">
    <property type="entry name" value="RESPONSE_REGULATORY"/>
    <property type="match status" value="1"/>
</dbReference>
<comment type="caution">
    <text evidence="3">The sequence shown here is derived from an EMBL/GenBank/DDBJ whole genome shotgun (WGS) entry which is preliminary data.</text>
</comment>